<dbReference type="AlphaFoldDB" id="A0A6L9QH30"/>
<evidence type="ECO:0000313" key="2">
    <source>
        <dbReference type="Proteomes" id="UP000475532"/>
    </source>
</evidence>
<dbReference type="EMBL" id="JAAGLI010000508">
    <property type="protein sequence ID" value="NEA24727.1"/>
    <property type="molecule type" value="Genomic_DNA"/>
</dbReference>
<organism evidence="1 2">
    <name type="scientific">Actinomadura bangladeshensis</name>
    <dbReference type="NCBI Taxonomy" id="453573"/>
    <lineage>
        <taxon>Bacteria</taxon>
        <taxon>Bacillati</taxon>
        <taxon>Actinomycetota</taxon>
        <taxon>Actinomycetes</taxon>
        <taxon>Streptosporangiales</taxon>
        <taxon>Thermomonosporaceae</taxon>
        <taxon>Actinomadura</taxon>
    </lineage>
</organism>
<sequence>MEVENAIKRRLSPLPLTFMPEIGAVGYGVNHAFASPLGRLRVVESVETDESPEGAEIGPSPELIALFASVPDRIYQWWSLAGFEESMRIDGFDAITLHRHGERWVDEQRQIAAFLADKGRADDILLARDFNSLLDDINGICQRLNVDPHILLDGGAESIRAFVDDVPTTAVAHHLRRLRHRNPQHPWSQHDLADITSLCTAIPYCDVVVTEKQWAHLANIAKLGQRYNTFICSKLSDLDKWLESNTTTDG</sequence>
<protein>
    <submittedName>
        <fullName evidence="1">Uncharacterized protein</fullName>
    </submittedName>
</protein>
<reference evidence="1 2" key="1">
    <citation type="submission" date="2020-01" db="EMBL/GenBank/DDBJ databases">
        <title>Insect and environment-associated Actinomycetes.</title>
        <authorList>
            <person name="Currrie C."/>
            <person name="Chevrette M."/>
            <person name="Carlson C."/>
            <person name="Stubbendieck R."/>
            <person name="Wendt-Pienkowski E."/>
        </authorList>
    </citation>
    <scope>NUCLEOTIDE SEQUENCE [LARGE SCALE GENOMIC DNA]</scope>
    <source>
        <strain evidence="1 2">SID10258</strain>
    </source>
</reference>
<dbReference type="RefSeq" id="WP_163058067.1">
    <property type="nucleotide sequence ID" value="NZ_JAAGLI010000508.1"/>
</dbReference>
<comment type="caution">
    <text evidence="1">The sequence shown here is derived from an EMBL/GenBank/DDBJ whole genome shotgun (WGS) entry which is preliminary data.</text>
</comment>
<accession>A0A6L9QH30</accession>
<gene>
    <name evidence="1" type="ORF">G3I70_19865</name>
</gene>
<dbReference type="Proteomes" id="UP000475532">
    <property type="component" value="Unassembled WGS sequence"/>
</dbReference>
<evidence type="ECO:0000313" key="1">
    <source>
        <dbReference type="EMBL" id="NEA24727.1"/>
    </source>
</evidence>
<name>A0A6L9QH30_9ACTN</name>
<proteinExistence type="predicted"/>